<dbReference type="InterPro" id="IPR043216">
    <property type="entry name" value="PAP-like"/>
</dbReference>
<evidence type="ECO:0000313" key="10">
    <source>
        <dbReference type="Proteomes" id="UP000249402"/>
    </source>
</evidence>
<comment type="subcellular location">
    <subcellularLocation>
        <location evidence="1">Membrane</location>
        <topology evidence="1">Multi-pass membrane protein</topology>
    </subcellularLocation>
</comment>
<dbReference type="GO" id="GO:0016020">
    <property type="term" value="C:membrane"/>
    <property type="evidence" value="ECO:0007669"/>
    <property type="project" value="UniProtKB-SubCell"/>
</dbReference>
<comment type="similarity">
    <text evidence="2">Belongs to the PA-phosphatase related phosphoesterase family.</text>
</comment>
<feature type="transmembrane region" description="Helical" evidence="7">
    <location>
        <begin position="92"/>
        <end position="113"/>
    </location>
</feature>
<evidence type="ECO:0000313" key="9">
    <source>
        <dbReference type="EMBL" id="RAK96081.1"/>
    </source>
</evidence>
<dbReference type="InterPro" id="IPR036938">
    <property type="entry name" value="PAP2/HPO_sf"/>
</dbReference>
<dbReference type="Proteomes" id="UP000249402">
    <property type="component" value="Unassembled WGS sequence"/>
</dbReference>
<keyword evidence="5 7" id="KW-0472">Membrane</keyword>
<dbReference type="GeneID" id="37228352"/>
<dbReference type="OrthoDB" id="10030083at2759"/>
<organism evidence="9 10">
    <name type="scientific">Aspergillus ibericus CBS 121593</name>
    <dbReference type="NCBI Taxonomy" id="1448316"/>
    <lineage>
        <taxon>Eukaryota</taxon>
        <taxon>Fungi</taxon>
        <taxon>Dikarya</taxon>
        <taxon>Ascomycota</taxon>
        <taxon>Pezizomycotina</taxon>
        <taxon>Eurotiomycetes</taxon>
        <taxon>Eurotiomycetidae</taxon>
        <taxon>Eurotiales</taxon>
        <taxon>Aspergillaceae</taxon>
        <taxon>Aspergillus</taxon>
        <taxon>Aspergillus subgen. Circumdati</taxon>
    </lineage>
</organism>
<evidence type="ECO:0000256" key="6">
    <source>
        <dbReference type="SAM" id="MobiDB-lite"/>
    </source>
</evidence>
<feature type="region of interest" description="Disordered" evidence="6">
    <location>
        <begin position="290"/>
        <end position="316"/>
    </location>
</feature>
<dbReference type="AlphaFoldDB" id="A0A395GKQ3"/>
<feature type="transmembrane region" description="Helical" evidence="7">
    <location>
        <begin position="221"/>
        <end position="242"/>
    </location>
</feature>
<dbReference type="InterPro" id="IPR000326">
    <property type="entry name" value="PAP2/HPO"/>
</dbReference>
<name>A0A395GKQ3_9EURO</name>
<dbReference type="GO" id="GO:0008195">
    <property type="term" value="F:phosphatidate phosphatase activity"/>
    <property type="evidence" value="ECO:0007669"/>
    <property type="project" value="TreeGrafter"/>
</dbReference>
<dbReference type="GO" id="GO:0006644">
    <property type="term" value="P:phospholipid metabolic process"/>
    <property type="evidence" value="ECO:0007669"/>
    <property type="project" value="InterPro"/>
</dbReference>
<feature type="transmembrane region" description="Helical" evidence="7">
    <location>
        <begin position="248"/>
        <end position="267"/>
    </location>
</feature>
<dbReference type="PANTHER" id="PTHR10165">
    <property type="entry name" value="LIPID PHOSPHATE PHOSPHATASE"/>
    <property type="match status" value="1"/>
</dbReference>
<evidence type="ECO:0000256" key="1">
    <source>
        <dbReference type="ARBA" id="ARBA00004141"/>
    </source>
</evidence>
<evidence type="ECO:0000256" key="5">
    <source>
        <dbReference type="ARBA" id="ARBA00023136"/>
    </source>
</evidence>
<feature type="transmembrane region" description="Helical" evidence="7">
    <location>
        <begin position="125"/>
        <end position="146"/>
    </location>
</feature>
<keyword evidence="4 7" id="KW-1133">Transmembrane helix</keyword>
<feature type="domain" description="Phosphatidic acid phosphatase type 2/haloperoxidase" evidence="8">
    <location>
        <begin position="125"/>
        <end position="267"/>
    </location>
</feature>
<dbReference type="VEuPathDB" id="FungiDB:BO80DRAFT_485238"/>
<keyword evidence="3 7" id="KW-0812">Transmembrane</keyword>
<dbReference type="EMBL" id="KZ824480">
    <property type="protein sequence ID" value="RAK96081.1"/>
    <property type="molecule type" value="Genomic_DNA"/>
</dbReference>
<evidence type="ECO:0000259" key="8">
    <source>
        <dbReference type="SMART" id="SM00014"/>
    </source>
</evidence>
<dbReference type="SMART" id="SM00014">
    <property type="entry name" value="acidPPc"/>
    <property type="match status" value="1"/>
</dbReference>
<evidence type="ECO:0000256" key="7">
    <source>
        <dbReference type="SAM" id="Phobius"/>
    </source>
</evidence>
<proteinExistence type="inferred from homology"/>
<keyword evidence="10" id="KW-1185">Reference proteome</keyword>
<dbReference type="Gene3D" id="1.20.144.10">
    <property type="entry name" value="Phosphatidic acid phosphatase type 2/haloperoxidase"/>
    <property type="match status" value="1"/>
</dbReference>
<accession>A0A395GKQ3</accession>
<gene>
    <name evidence="9" type="ORF">BO80DRAFT_485238</name>
</gene>
<dbReference type="CDD" id="cd03390">
    <property type="entry name" value="PAP2_containing_1_like"/>
    <property type="match status" value="1"/>
</dbReference>
<dbReference type="PANTHER" id="PTHR10165:SF35">
    <property type="entry name" value="RE23632P"/>
    <property type="match status" value="1"/>
</dbReference>
<dbReference type="SUPFAM" id="SSF48317">
    <property type="entry name" value="Acid phosphatase/Vanadium-dependent haloperoxidase"/>
    <property type="match status" value="1"/>
</dbReference>
<evidence type="ECO:0000256" key="2">
    <source>
        <dbReference type="ARBA" id="ARBA00008816"/>
    </source>
</evidence>
<feature type="transmembrane region" description="Helical" evidence="7">
    <location>
        <begin position="30"/>
        <end position="50"/>
    </location>
</feature>
<dbReference type="STRING" id="1448316.A0A395GKQ3"/>
<evidence type="ECO:0000256" key="4">
    <source>
        <dbReference type="ARBA" id="ARBA00022989"/>
    </source>
</evidence>
<dbReference type="GO" id="GO:0046839">
    <property type="term" value="P:phospholipid dephosphorylation"/>
    <property type="evidence" value="ECO:0007669"/>
    <property type="project" value="TreeGrafter"/>
</dbReference>
<dbReference type="RefSeq" id="XP_025570409.1">
    <property type="nucleotide sequence ID" value="XM_025723487.1"/>
</dbReference>
<dbReference type="FunFam" id="1.20.144.10:FF:000017">
    <property type="entry name" value="Diacylglycerol pyrophosphate phosphatase 1"/>
    <property type="match status" value="1"/>
</dbReference>
<evidence type="ECO:0000256" key="3">
    <source>
        <dbReference type="ARBA" id="ARBA00022692"/>
    </source>
</evidence>
<reference evidence="9 10" key="1">
    <citation type="submission" date="2018-02" db="EMBL/GenBank/DDBJ databases">
        <title>The genomes of Aspergillus section Nigri reveals drivers in fungal speciation.</title>
        <authorList>
            <consortium name="DOE Joint Genome Institute"/>
            <person name="Vesth T.C."/>
            <person name="Nybo J."/>
            <person name="Theobald S."/>
            <person name="Brandl J."/>
            <person name="Frisvad J.C."/>
            <person name="Nielsen K.F."/>
            <person name="Lyhne E.K."/>
            <person name="Kogle M.E."/>
            <person name="Kuo A."/>
            <person name="Riley R."/>
            <person name="Clum A."/>
            <person name="Nolan M."/>
            <person name="Lipzen A."/>
            <person name="Salamov A."/>
            <person name="Henrissat B."/>
            <person name="Wiebenga A."/>
            <person name="De vries R.P."/>
            <person name="Grigoriev I.V."/>
            <person name="Mortensen U.H."/>
            <person name="Andersen M.R."/>
            <person name="Baker S.E."/>
        </authorList>
    </citation>
    <scope>NUCLEOTIDE SEQUENCE [LARGE SCALE GENOMIC DNA]</scope>
    <source>
        <strain evidence="9 10">CBS 121593</strain>
    </source>
</reference>
<sequence>MPRSGLAAGSASPRSPVAEATGTMSRLYQRSYPVVDTVALACIVGAWILGRTALTISPLQIQIFATPFHRMFSLDNKSIQFPYAIVERVPPIVWSIIYAGVIPFLILLAWAAVFRPYPHKVQVTLLGFLIALMLTSLITDIIKNAVGRPRPDLISRCIPRKGTPEDSLVSWTVCTQPNEHILQEGWRSFPSGHSSFSFSGLGYLSFFLSGQMHVFRPRTDLCRCLVAFVPFLCALLIAISRLDDYRHDVYDVTCGSLLGLLVAYFSYRRYYPALRSVSCESPYGRDEIIGPDGFSKLPGDEEQQLPGHGSATRPWDARESYQLAEAAT</sequence>
<protein>
    <submittedName>
        <fullName evidence="9">PAP2 domain protein</fullName>
    </submittedName>
</protein>
<dbReference type="Pfam" id="PF01569">
    <property type="entry name" value="PAP2"/>
    <property type="match status" value="1"/>
</dbReference>